<evidence type="ECO:0000256" key="2">
    <source>
        <dbReference type="ARBA" id="ARBA00005947"/>
    </source>
</evidence>
<keyword evidence="4" id="KW-0006">Acetoin catabolism</keyword>
<dbReference type="CDD" id="cd09994">
    <property type="entry name" value="HDAC_AcuC_like"/>
    <property type="match status" value="1"/>
</dbReference>
<dbReference type="GeneID" id="58050927"/>
<dbReference type="InterPro" id="IPR037138">
    <property type="entry name" value="His_deacetylse_dom_sf"/>
</dbReference>
<proteinExistence type="inferred from homology"/>
<dbReference type="InterPro" id="IPR023801">
    <property type="entry name" value="His_deacetylse_dom"/>
</dbReference>
<dbReference type="InterPro" id="IPR003085">
    <property type="entry name" value="AcuC"/>
</dbReference>
<evidence type="ECO:0000259" key="6">
    <source>
        <dbReference type="Pfam" id="PF00850"/>
    </source>
</evidence>
<dbReference type="Pfam" id="PF00850">
    <property type="entry name" value="Hist_deacetyl"/>
    <property type="match status" value="1"/>
</dbReference>
<comment type="pathway">
    <text evidence="1">Ketone degradation; acetoin degradation.</text>
</comment>
<dbReference type="Proteomes" id="UP000274772">
    <property type="component" value="Chromosome"/>
</dbReference>
<gene>
    <name evidence="7" type="primary">acuC</name>
    <name evidence="7" type="ORF">JMUB590_1169</name>
</gene>
<evidence type="ECO:0000313" key="8">
    <source>
        <dbReference type="Proteomes" id="UP000274772"/>
    </source>
</evidence>
<evidence type="ECO:0000256" key="5">
    <source>
        <dbReference type="ARBA" id="ARBA00024669"/>
    </source>
</evidence>
<reference evidence="7 8" key="1">
    <citation type="submission" date="2018-05" db="EMBL/GenBank/DDBJ databases">
        <title>Complete genome sequencing of three human clinical isolates of Staphylococcus caprae reveals virulence factors similar to those of S. epidermidis and S. capitis.</title>
        <authorList>
            <person name="Watanabe S."/>
            <person name="Cui L."/>
        </authorList>
    </citation>
    <scope>NUCLEOTIDE SEQUENCE [LARGE SCALE GENOMIC DNA]</scope>
    <source>
        <strain evidence="7 8">JMUB590</strain>
    </source>
</reference>
<dbReference type="PANTHER" id="PTHR10625:SF10">
    <property type="entry name" value="HISTONE DEACETYLASE HDAC1"/>
    <property type="match status" value="1"/>
</dbReference>
<sequence length="391" mass="45239">MQNKNIKTGYVYSDEILKYRFNNEHPFNQMRLKLTTELLKEAKFLKPEHIIKPRIATDDELALIHKYDYIQAIRHASHGILSEEEAKKYGLNSEDTVQFRHMHRHSARIVGGALNLADRLMDGSLDNGCHLGGGLHHAQSGRANGFCIYNDVAITAKYLVERYNQRVMIIDTDAHHGDGTQWSFYTDNQIMTYSIHETGKFLFPGSGHYTERGEDLGYGYTVNVPLEPYTEDDSYLDVFKETVEPVIAAFKPDIILSVHGVDIHYRDPLTHISCTLSTLYTIPYIIQDLAARYCHHKVIMFGGGGYNIWRVVPRAWSHVFLSLIGEPIQQGYLPLSWINKWKLYSPVQLPKRWEDRLNDYTYIPRIKEISEKNARIAKQVSSWYAHYKDEK</sequence>
<evidence type="ECO:0000256" key="3">
    <source>
        <dbReference type="ARBA" id="ARBA00020218"/>
    </source>
</evidence>
<dbReference type="RefSeq" id="WP_002443426.1">
    <property type="nucleotide sequence ID" value="NZ_AP018585.1"/>
</dbReference>
<accession>A0ABN5W3T0</accession>
<dbReference type="PRINTS" id="PR01270">
    <property type="entry name" value="HDASUPER"/>
</dbReference>
<dbReference type="PRINTS" id="PR01272">
    <property type="entry name" value="ACUCPROTEIN"/>
</dbReference>
<protein>
    <recommendedName>
        <fullName evidence="3">Acetoin utilization protein AcuC</fullName>
    </recommendedName>
</protein>
<dbReference type="InterPro" id="IPR000286">
    <property type="entry name" value="HDACs"/>
</dbReference>
<keyword evidence="8" id="KW-1185">Reference proteome</keyword>
<organism evidence="7 8">
    <name type="scientific">Staphylococcus caprae</name>
    <dbReference type="NCBI Taxonomy" id="29380"/>
    <lineage>
        <taxon>Bacteria</taxon>
        <taxon>Bacillati</taxon>
        <taxon>Bacillota</taxon>
        <taxon>Bacilli</taxon>
        <taxon>Bacillales</taxon>
        <taxon>Staphylococcaceae</taxon>
        <taxon>Staphylococcus</taxon>
    </lineage>
</organism>
<dbReference type="Gene3D" id="3.40.800.20">
    <property type="entry name" value="Histone deacetylase domain"/>
    <property type="match status" value="1"/>
</dbReference>
<evidence type="ECO:0000313" key="7">
    <source>
        <dbReference type="EMBL" id="BBD92227.1"/>
    </source>
</evidence>
<dbReference type="EMBL" id="AP018586">
    <property type="protein sequence ID" value="BBD92227.1"/>
    <property type="molecule type" value="Genomic_DNA"/>
</dbReference>
<dbReference type="PANTHER" id="PTHR10625">
    <property type="entry name" value="HISTONE DEACETYLASE HDAC1-RELATED"/>
    <property type="match status" value="1"/>
</dbReference>
<dbReference type="InterPro" id="IPR023696">
    <property type="entry name" value="Ureohydrolase_dom_sf"/>
</dbReference>
<evidence type="ECO:0000256" key="4">
    <source>
        <dbReference type="ARBA" id="ARBA00022627"/>
    </source>
</evidence>
<name>A0ABN5W3T0_9STAP</name>
<comment type="similarity">
    <text evidence="2">Belongs to the histone deacetylase family.</text>
</comment>
<dbReference type="SUPFAM" id="SSF52768">
    <property type="entry name" value="Arginase/deacetylase"/>
    <property type="match status" value="1"/>
</dbReference>
<evidence type="ECO:0000256" key="1">
    <source>
        <dbReference type="ARBA" id="ARBA00005101"/>
    </source>
</evidence>
<feature type="domain" description="Histone deacetylase" evidence="6">
    <location>
        <begin position="25"/>
        <end position="321"/>
    </location>
</feature>
<comment type="function">
    <text evidence="5">Role in growth on acetoin or butanediol. Involved in the breakdown of these compounds used as a carbon source.</text>
</comment>